<evidence type="ECO:0000259" key="1">
    <source>
        <dbReference type="SMART" id="SM00849"/>
    </source>
</evidence>
<comment type="caution">
    <text evidence="2">The sequence shown here is derived from an EMBL/GenBank/DDBJ whole genome shotgun (WGS) entry which is preliminary data.</text>
</comment>
<dbReference type="SMART" id="SM00849">
    <property type="entry name" value="Lactamase_B"/>
    <property type="match status" value="1"/>
</dbReference>
<feature type="domain" description="Metallo-beta-lactamase" evidence="1">
    <location>
        <begin position="20"/>
        <end position="227"/>
    </location>
</feature>
<evidence type="ECO:0000313" key="3">
    <source>
        <dbReference type="Proteomes" id="UP001596109"/>
    </source>
</evidence>
<dbReference type="Pfam" id="PF21221">
    <property type="entry name" value="B_lactamase-like_C"/>
    <property type="match status" value="1"/>
</dbReference>
<dbReference type="InterPro" id="IPR036388">
    <property type="entry name" value="WH-like_DNA-bd_sf"/>
</dbReference>
<dbReference type="SUPFAM" id="SSF56281">
    <property type="entry name" value="Metallo-hydrolase/oxidoreductase"/>
    <property type="match status" value="1"/>
</dbReference>
<name>A0ABW0TQL6_9BACL</name>
<organism evidence="2 3">
    <name type="scientific">Sporosarcina soli</name>
    <dbReference type="NCBI Taxonomy" id="334736"/>
    <lineage>
        <taxon>Bacteria</taxon>
        <taxon>Bacillati</taxon>
        <taxon>Bacillota</taxon>
        <taxon>Bacilli</taxon>
        <taxon>Bacillales</taxon>
        <taxon>Caryophanaceae</taxon>
        <taxon>Sporosarcina</taxon>
    </lineage>
</organism>
<dbReference type="Gene3D" id="3.60.15.10">
    <property type="entry name" value="Ribonuclease Z/Hydroxyacylglutathione hydrolase-like"/>
    <property type="match status" value="1"/>
</dbReference>
<dbReference type="PANTHER" id="PTHR23131">
    <property type="entry name" value="ENDORIBONUCLEASE LACTB2"/>
    <property type="match status" value="1"/>
</dbReference>
<dbReference type="Proteomes" id="UP001596109">
    <property type="component" value="Unassembled WGS sequence"/>
</dbReference>
<dbReference type="PANTHER" id="PTHR23131:SF4">
    <property type="entry name" value="METALLO-BETA-LACTAMASE SUPERFAMILY POTEIN"/>
    <property type="match status" value="1"/>
</dbReference>
<reference evidence="3" key="1">
    <citation type="journal article" date="2019" name="Int. J. Syst. Evol. Microbiol.">
        <title>The Global Catalogue of Microorganisms (GCM) 10K type strain sequencing project: providing services to taxonomists for standard genome sequencing and annotation.</title>
        <authorList>
            <consortium name="The Broad Institute Genomics Platform"/>
            <consortium name="The Broad Institute Genome Sequencing Center for Infectious Disease"/>
            <person name="Wu L."/>
            <person name="Ma J."/>
        </authorList>
    </citation>
    <scope>NUCLEOTIDE SEQUENCE [LARGE SCALE GENOMIC DNA]</scope>
    <source>
        <strain evidence="3">CGMCC 4.1434</strain>
    </source>
</reference>
<dbReference type="Gene3D" id="1.10.10.10">
    <property type="entry name" value="Winged helix-like DNA-binding domain superfamily/Winged helix DNA-binding domain"/>
    <property type="match status" value="1"/>
</dbReference>
<gene>
    <name evidence="2" type="ORF">ACFPRA_19955</name>
</gene>
<dbReference type="Pfam" id="PF00753">
    <property type="entry name" value="Lactamase_B"/>
    <property type="match status" value="1"/>
</dbReference>
<dbReference type="EMBL" id="JBHSNO010000015">
    <property type="protein sequence ID" value="MFC5591159.1"/>
    <property type="molecule type" value="Genomic_DNA"/>
</dbReference>
<accession>A0ABW0TQL6</accession>
<dbReference type="InterPro" id="IPR036866">
    <property type="entry name" value="RibonucZ/Hydroxyglut_hydro"/>
</dbReference>
<dbReference type="InterPro" id="IPR001279">
    <property type="entry name" value="Metallo-B-lactamas"/>
</dbReference>
<protein>
    <submittedName>
        <fullName evidence="2">MBL fold metallo-hydrolase</fullName>
    </submittedName>
</protein>
<proteinExistence type="predicted"/>
<sequence>MLEQLGITLLKIDLPFRLNHVNCFMAEGENGWTLIDTGLNNAATRGLWAEQLRDKEVTDLFITHYHPDHFGYAGGLQQKTDARVSMTKTDAETGFKVWTDTYIQNLLQNYQTAGIPNETALQMVSNTAEFQQLVTPQPTIHHYFTEHEKVPIGHYEYEVIAAPGHSDGMVCFYNAEKNVLLSADHILPKITPNISYWFHGDDNPLQSYLTSLKEMKQLDVAYVIPSHGKPFYGANDRIDELLKHHEERLEETIAAIGSESTVYEVCNRLFRPGLTVHETRFAIGETIAHLEYLWHDGKCHKELKDGKWVYFV</sequence>
<dbReference type="RefSeq" id="WP_381438590.1">
    <property type="nucleotide sequence ID" value="NZ_JBHSNO010000015.1"/>
</dbReference>
<dbReference type="InterPro" id="IPR050662">
    <property type="entry name" value="Sec-metab_biosynth-thioest"/>
</dbReference>
<dbReference type="InterPro" id="IPR048933">
    <property type="entry name" value="B_lactamase-like_C"/>
</dbReference>
<keyword evidence="3" id="KW-1185">Reference proteome</keyword>
<evidence type="ECO:0000313" key="2">
    <source>
        <dbReference type="EMBL" id="MFC5591159.1"/>
    </source>
</evidence>